<keyword evidence="2" id="KW-1185">Reference proteome</keyword>
<evidence type="ECO:0000313" key="1">
    <source>
        <dbReference type="EMBL" id="MVP02386.1"/>
    </source>
</evidence>
<dbReference type="EMBL" id="RHLK01000023">
    <property type="protein sequence ID" value="MVP02386.1"/>
    <property type="molecule type" value="Genomic_DNA"/>
</dbReference>
<dbReference type="RefSeq" id="WP_157338748.1">
    <property type="nucleotide sequence ID" value="NZ_RHLK01000023.1"/>
</dbReference>
<dbReference type="AlphaFoldDB" id="A0A7X3FME1"/>
<comment type="caution">
    <text evidence="1">The sequence shown here is derived from an EMBL/GenBank/DDBJ whole genome shotgun (WGS) entry which is preliminary data.</text>
</comment>
<dbReference type="Proteomes" id="UP000490800">
    <property type="component" value="Unassembled WGS sequence"/>
</dbReference>
<accession>A0A7X3FME1</accession>
<name>A0A7X3FME1_9BACL</name>
<organism evidence="1 2">
    <name type="scientific">Paenibacillus lutrae</name>
    <dbReference type="NCBI Taxonomy" id="2078573"/>
    <lineage>
        <taxon>Bacteria</taxon>
        <taxon>Bacillati</taxon>
        <taxon>Bacillota</taxon>
        <taxon>Bacilli</taxon>
        <taxon>Bacillales</taxon>
        <taxon>Paenibacillaceae</taxon>
        <taxon>Paenibacillus</taxon>
    </lineage>
</organism>
<reference evidence="1 2" key="1">
    <citation type="journal article" date="2019" name="Microorganisms">
        <title>Paenibacillus lutrae sp. nov., A Chitinolytic Species Isolated from A River Otter in Castril Natural Park, Granada, Spain.</title>
        <authorList>
            <person name="Rodriguez M."/>
            <person name="Reina J.C."/>
            <person name="Bejar V."/>
            <person name="Llamas I."/>
        </authorList>
    </citation>
    <scope>NUCLEOTIDE SEQUENCE [LARGE SCALE GENOMIC DNA]</scope>
    <source>
        <strain evidence="1 2">N10</strain>
    </source>
</reference>
<proteinExistence type="predicted"/>
<dbReference type="OrthoDB" id="2930633at2"/>
<sequence>MNKYGAEHLQDHRFTLELGEIERRGLWIDVRLNLQAEPGQVLPEDLSDPSVYVICNLEGTIVQYILLDEGCDSEFMFTPAEKEQIAAFIRQHCGASIKSLSGA</sequence>
<gene>
    <name evidence="1" type="ORF">EDM21_23155</name>
</gene>
<protein>
    <submittedName>
        <fullName evidence="1">Uncharacterized protein</fullName>
    </submittedName>
</protein>
<evidence type="ECO:0000313" key="2">
    <source>
        <dbReference type="Proteomes" id="UP000490800"/>
    </source>
</evidence>